<dbReference type="EMBL" id="OIVN01006347">
    <property type="protein sequence ID" value="SPD31103.1"/>
    <property type="molecule type" value="Genomic_DNA"/>
</dbReference>
<dbReference type="AlphaFoldDB" id="A0A2N9J3Q0"/>
<accession>A0A2N9J3Q0</accession>
<name>A0A2N9J3Q0_FAGSY</name>
<protein>
    <submittedName>
        <fullName evidence="1">Uncharacterized protein</fullName>
    </submittedName>
</protein>
<proteinExistence type="predicted"/>
<reference evidence="1" key="1">
    <citation type="submission" date="2018-02" db="EMBL/GenBank/DDBJ databases">
        <authorList>
            <person name="Cohen D.B."/>
            <person name="Kent A.D."/>
        </authorList>
    </citation>
    <scope>NUCLEOTIDE SEQUENCE</scope>
</reference>
<organism evidence="1">
    <name type="scientific">Fagus sylvatica</name>
    <name type="common">Beechnut</name>
    <dbReference type="NCBI Taxonomy" id="28930"/>
    <lineage>
        <taxon>Eukaryota</taxon>
        <taxon>Viridiplantae</taxon>
        <taxon>Streptophyta</taxon>
        <taxon>Embryophyta</taxon>
        <taxon>Tracheophyta</taxon>
        <taxon>Spermatophyta</taxon>
        <taxon>Magnoliopsida</taxon>
        <taxon>eudicotyledons</taxon>
        <taxon>Gunneridae</taxon>
        <taxon>Pentapetalae</taxon>
        <taxon>rosids</taxon>
        <taxon>fabids</taxon>
        <taxon>Fagales</taxon>
        <taxon>Fagaceae</taxon>
        <taxon>Fagus</taxon>
    </lineage>
</organism>
<gene>
    <name evidence="1" type="ORF">FSB_LOCUS58985</name>
</gene>
<evidence type="ECO:0000313" key="1">
    <source>
        <dbReference type="EMBL" id="SPD31103.1"/>
    </source>
</evidence>
<sequence length="183" mass="21422">MIFINFQWLGLENSLVSYNYDNGFCIPIRLPISDLHEDQERSSILGVTKDEKLQFGRSNCFGIKIWFLEDVVLENGRKIITWIVTHHVSFMFPHDWYPDILRCHEFCYYECDHDDLILNEDILQKNLVDILQEERSAHAPFACGFPFTKHCFPKAGKQDHVLLFRSSEESRSKEAGACFASRK</sequence>